<dbReference type="RefSeq" id="WP_330134781.1">
    <property type="nucleotide sequence ID" value="NZ_JAUTXY010000009.1"/>
</dbReference>
<evidence type="ECO:0000256" key="1">
    <source>
        <dbReference type="ARBA" id="ARBA00022679"/>
    </source>
</evidence>
<comment type="similarity">
    <text evidence="3">Belongs to the acetyltransferase family. RimJ subfamily.</text>
</comment>
<organism evidence="5 6">
    <name type="scientific">Rhodococcus artemisiae</name>
    <dbReference type="NCBI Taxonomy" id="714159"/>
    <lineage>
        <taxon>Bacteria</taxon>
        <taxon>Bacillati</taxon>
        <taxon>Actinomycetota</taxon>
        <taxon>Actinomycetes</taxon>
        <taxon>Mycobacteriales</taxon>
        <taxon>Nocardiaceae</taxon>
        <taxon>Rhodococcus</taxon>
    </lineage>
</organism>
<keyword evidence="1 5" id="KW-0808">Transferase</keyword>
<dbReference type="EMBL" id="JAUTXY010000009">
    <property type="protein sequence ID" value="MEE2059549.1"/>
    <property type="molecule type" value="Genomic_DNA"/>
</dbReference>
<accession>A0ABU7LE39</accession>
<dbReference type="InterPro" id="IPR051531">
    <property type="entry name" value="N-acetyltransferase"/>
</dbReference>
<protein>
    <submittedName>
        <fullName evidence="5">GNAT family protein</fullName>
        <ecNumber evidence="5">2.-.-.-</ecNumber>
    </submittedName>
</protein>
<dbReference type="GO" id="GO:0016740">
    <property type="term" value="F:transferase activity"/>
    <property type="evidence" value="ECO:0007669"/>
    <property type="project" value="UniProtKB-KW"/>
</dbReference>
<reference evidence="5 6" key="1">
    <citation type="submission" date="2023-07" db="EMBL/GenBank/DDBJ databases">
        <authorList>
            <person name="Girao M."/>
            <person name="Carvalho M.F."/>
        </authorList>
    </citation>
    <scope>NUCLEOTIDE SEQUENCE [LARGE SCALE GENOMIC DNA]</scope>
    <source>
        <strain evidence="5 6">YIM65754</strain>
    </source>
</reference>
<dbReference type="InterPro" id="IPR016181">
    <property type="entry name" value="Acyl_CoA_acyltransferase"/>
</dbReference>
<keyword evidence="6" id="KW-1185">Reference proteome</keyword>
<dbReference type="Pfam" id="PF13302">
    <property type="entry name" value="Acetyltransf_3"/>
    <property type="match status" value="1"/>
</dbReference>
<comment type="caution">
    <text evidence="5">The sequence shown here is derived from an EMBL/GenBank/DDBJ whole genome shotgun (WGS) entry which is preliminary data.</text>
</comment>
<dbReference type="PANTHER" id="PTHR43792:SF8">
    <property type="entry name" value="[RIBOSOMAL PROTEIN US5]-ALANINE N-ACETYLTRANSFERASE"/>
    <property type="match status" value="1"/>
</dbReference>
<proteinExistence type="inferred from homology"/>
<dbReference type="SUPFAM" id="SSF55729">
    <property type="entry name" value="Acyl-CoA N-acyltransferases (Nat)"/>
    <property type="match status" value="1"/>
</dbReference>
<dbReference type="EC" id="2.-.-.-" evidence="5"/>
<dbReference type="InterPro" id="IPR000182">
    <property type="entry name" value="GNAT_dom"/>
</dbReference>
<dbReference type="PROSITE" id="PS51186">
    <property type="entry name" value="GNAT"/>
    <property type="match status" value="1"/>
</dbReference>
<evidence type="ECO:0000313" key="5">
    <source>
        <dbReference type="EMBL" id="MEE2059549.1"/>
    </source>
</evidence>
<evidence type="ECO:0000259" key="4">
    <source>
        <dbReference type="PROSITE" id="PS51186"/>
    </source>
</evidence>
<evidence type="ECO:0000313" key="6">
    <source>
        <dbReference type="Proteomes" id="UP001336020"/>
    </source>
</evidence>
<sequence>MLQHGDARAFAAGTEDEDVRLYGHLPLSDYTPAIVEEQIDGVIADGLEDGSLAVLAIADRSSDDLLGSIVLFDVRGERAEVGFWLAPLARGRGVARKSLAAIVRVAAEAGLSVLDARTVPENEASRRVLEAAGFERRGDARTGTSPSGAAVTALAFERSVVGGRP</sequence>
<dbReference type="Proteomes" id="UP001336020">
    <property type="component" value="Unassembled WGS sequence"/>
</dbReference>
<name>A0ABU7LE39_9NOCA</name>
<dbReference type="Gene3D" id="3.40.630.30">
    <property type="match status" value="1"/>
</dbReference>
<keyword evidence="2" id="KW-0012">Acyltransferase</keyword>
<feature type="domain" description="N-acetyltransferase" evidence="4">
    <location>
        <begin position="8"/>
        <end position="157"/>
    </location>
</feature>
<evidence type="ECO:0000256" key="2">
    <source>
        <dbReference type="ARBA" id="ARBA00023315"/>
    </source>
</evidence>
<dbReference type="PANTHER" id="PTHR43792">
    <property type="entry name" value="GNAT FAMILY, PUTATIVE (AFU_ORTHOLOGUE AFUA_3G00765)-RELATED-RELATED"/>
    <property type="match status" value="1"/>
</dbReference>
<gene>
    <name evidence="5" type="ORF">Q7514_18695</name>
</gene>
<evidence type="ECO:0000256" key="3">
    <source>
        <dbReference type="ARBA" id="ARBA00038502"/>
    </source>
</evidence>